<dbReference type="EMBL" id="ML210966">
    <property type="protein sequence ID" value="TFK94697.1"/>
    <property type="molecule type" value="Genomic_DNA"/>
</dbReference>
<evidence type="ECO:0008006" key="9">
    <source>
        <dbReference type="Google" id="ProtNLM"/>
    </source>
</evidence>
<evidence type="ECO:0000313" key="8">
    <source>
        <dbReference type="Proteomes" id="UP000308197"/>
    </source>
</evidence>
<keyword evidence="4 6" id="KW-0472">Membrane</keyword>
<feature type="transmembrane region" description="Helical" evidence="6">
    <location>
        <begin position="54"/>
        <end position="72"/>
    </location>
</feature>
<keyword evidence="3 6" id="KW-1133">Transmembrane helix</keyword>
<dbReference type="InParanoid" id="A0A5C3Q0Q9"/>
<dbReference type="AlphaFoldDB" id="A0A5C3Q0Q9"/>
<organism evidence="7 8">
    <name type="scientific">Polyporus arcularius HHB13444</name>
    <dbReference type="NCBI Taxonomy" id="1314778"/>
    <lineage>
        <taxon>Eukaryota</taxon>
        <taxon>Fungi</taxon>
        <taxon>Dikarya</taxon>
        <taxon>Basidiomycota</taxon>
        <taxon>Agaricomycotina</taxon>
        <taxon>Agaricomycetes</taxon>
        <taxon>Polyporales</taxon>
        <taxon>Polyporaceae</taxon>
        <taxon>Polyporus</taxon>
    </lineage>
</organism>
<dbReference type="InterPro" id="IPR019013">
    <property type="entry name" value="Vma21"/>
</dbReference>
<evidence type="ECO:0000256" key="4">
    <source>
        <dbReference type="ARBA" id="ARBA00023136"/>
    </source>
</evidence>
<gene>
    <name evidence="7" type="ORF">K466DRAFT_593352</name>
</gene>
<name>A0A5C3Q0Q9_9APHY</name>
<dbReference type="GO" id="GO:0031410">
    <property type="term" value="C:cytoplasmic vesicle"/>
    <property type="evidence" value="ECO:0007669"/>
    <property type="project" value="UniProtKB-KW"/>
</dbReference>
<evidence type="ECO:0000256" key="5">
    <source>
        <dbReference type="ARBA" id="ARBA00023329"/>
    </source>
</evidence>
<proteinExistence type="predicted"/>
<evidence type="ECO:0000256" key="3">
    <source>
        <dbReference type="ARBA" id="ARBA00022989"/>
    </source>
</evidence>
<accession>A0A5C3Q0Q9</accession>
<evidence type="ECO:0000256" key="6">
    <source>
        <dbReference type="SAM" id="Phobius"/>
    </source>
</evidence>
<protein>
    <recommendedName>
        <fullName evidence="9">Vacuolar ATPase assembly integral membrane protein VMA21</fullName>
    </recommendedName>
</protein>
<keyword evidence="8" id="KW-1185">Reference proteome</keyword>
<evidence type="ECO:0000256" key="1">
    <source>
        <dbReference type="ARBA" id="ARBA00022692"/>
    </source>
</evidence>
<dbReference type="GO" id="GO:0070072">
    <property type="term" value="P:vacuolar proton-transporting V-type ATPase complex assembly"/>
    <property type="evidence" value="ECO:0007669"/>
    <property type="project" value="InterPro"/>
</dbReference>
<dbReference type="STRING" id="1314778.A0A5C3Q0Q9"/>
<keyword evidence="2" id="KW-0256">Endoplasmic reticulum</keyword>
<sequence>MSGQAAPGQLVAQPAEQQGGVLVKLIIFALALGGVPISAYFLSRDYLWEGNANFAAITAIVSANLVLVAYIIESIREESRIRAQEKQQQPAESKKDR</sequence>
<feature type="transmembrane region" description="Helical" evidence="6">
    <location>
        <begin position="21"/>
        <end position="42"/>
    </location>
</feature>
<evidence type="ECO:0000256" key="2">
    <source>
        <dbReference type="ARBA" id="ARBA00022824"/>
    </source>
</evidence>
<dbReference type="Pfam" id="PF09446">
    <property type="entry name" value="VMA21"/>
    <property type="match status" value="1"/>
</dbReference>
<evidence type="ECO:0000313" key="7">
    <source>
        <dbReference type="EMBL" id="TFK94697.1"/>
    </source>
</evidence>
<dbReference type="Proteomes" id="UP000308197">
    <property type="component" value="Unassembled WGS sequence"/>
</dbReference>
<keyword evidence="1 6" id="KW-0812">Transmembrane</keyword>
<keyword evidence="5" id="KW-0968">Cytoplasmic vesicle</keyword>
<dbReference type="FunCoup" id="A0A5C3Q0Q9">
    <property type="interactions" value="77"/>
</dbReference>
<reference evidence="7 8" key="1">
    <citation type="journal article" date="2019" name="Nat. Ecol. Evol.">
        <title>Megaphylogeny resolves global patterns of mushroom evolution.</title>
        <authorList>
            <person name="Varga T."/>
            <person name="Krizsan K."/>
            <person name="Foldi C."/>
            <person name="Dima B."/>
            <person name="Sanchez-Garcia M."/>
            <person name="Sanchez-Ramirez S."/>
            <person name="Szollosi G.J."/>
            <person name="Szarkandi J.G."/>
            <person name="Papp V."/>
            <person name="Albert L."/>
            <person name="Andreopoulos W."/>
            <person name="Angelini C."/>
            <person name="Antonin V."/>
            <person name="Barry K.W."/>
            <person name="Bougher N.L."/>
            <person name="Buchanan P."/>
            <person name="Buyck B."/>
            <person name="Bense V."/>
            <person name="Catcheside P."/>
            <person name="Chovatia M."/>
            <person name="Cooper J."/>
            <person name="Damon W."/>
            <person name="Desjardin D."/>
            <person name="Finy P."/>
            <person name="Geml J."/>
            <person name="Haridas S."/>
            <person name="Hughes K."/>
            <person name="Justo A."/>
            <person name="Karasinski D."/>
            <person name="Kautmanova I."/>
            <person name="Kiss B."/>
            <person name="Kocsube S."/>
            <person name="Kotiranta H."/>
            <person name="LaButti K.M."/>
            <person name="Lechner B.E."/>
            <person name="Liimatainen K."/>
            <person name="Lipzen A."/>
            <person name="Lukacs Z."/>
            <person name="Mihaltcheva S."/>
            <person name="Morgado L.N."/>
            <person name="Niskanen T."/>
            <person name="Noordeloos M.E."/>
            <person name="Ohm R.A."/>
            <person name="Ortiz-Santana B."/>
            <person name="Ovrebo C."/>
            <person name="Racz N."/>
            <person name="Riley R."/>
            <person name="Savchenko A."/>
            <person name="Shiryaev A."/>
            <person name="Soop K."/>
            <person name="Spirin V."/>
            <person name="Szebenyi C."/>
            <person name="Tomsovsky M."/>
            <person name="Tulloss R.E."/>
            <person name="Uehling J."/>
            <person name="Grigoriev I.V."/>
            <person name="Vagvolgyi C."/>
            <person name="Papp T."/>
            <person name="Martin F.M."/>
            <person name="Miettinen O."/>
            <person name="Hibbett D.S."/>
            <person name="Nagy L.G."/>
        </authorList>
    </citation>
    <scope>NUCLEOTIDE SEQUENCE [LARGE SCALE GENOMIC DNA]</scope>
    <source>
        <strain evidence="7 8">HHB13444</strain>
    </source>
</reference>